<dbReference type="Proteomes" id="UP000054018">
    <property type="component" value="Unassembled WGS sequence"/>
</dbReference>
<organism evidence="1 2">
    <name type="scientific">Pisolithus microcarpus 441</name>
    <dbReference type="NCBI Taxonomy" id="765257"/>
    <lineage>
        <taxon>Eukaryota</taxon>
        <taxon>Fungi</taxon>
        <taxon>Dikarya</taxon>
        <taxon>Basidiomycota</taxon>
        <taxon>Agaricomycotina</taxon>
        <taxon>Agaricomycetes</taxon>
        <taxon>Agaricomycetidae</taxon>
        <taxon>Boletales</taxon>
        <taxon>Sclerodermatineae</taxon>
        <taxon>Pisolithaceae</taxon>
        <taxon>Pisolithus</taxon>
    </lineage>
</organism>
<proteinExistence type="predicted"/>
<evidence type="ECO:0000313" key="1">
    <source>
        <dbReference type="EMBL" id="KIK24226.1"/>
    </source>
</evidence>
<evidence type="ECO:0000313" key="2">
    <source>
        <dbReference type="Proteomes" id="UP000054018"/>
    </source>
</evidence>
<reference evidence="1 2" key="1">
    <citation type="submission" date="2014-04" db="EMBL/GenBank/DDBJ databases">
        <authorList>
            <consortium name="DOE Joint Genome Institute"/>
            <person name="Kuo A."/>
            <person name="Kohler A."/>
            <person name="Costa M.D."/>
            <person name="Nagy L.G."/>
            <person name="Floudas D."/>
            <person name="Copeland A."/>
            <person name="Barry K.W."/>
            <person name="Cichocki N."/>
            <person name="Veneault-Fourrey C."/>
            <person name="LaButti K."/>
            <person name="Lindquist E.A."/>
            <person name="Lipzen A."/>
            <person name="Lundell T."/>
            <person name="Morin E."/>
            <person name="Murat C."/>
            <person name="Sun H."/>
            <person name="Tunlid A."/>
            <person name="Henrissat B."/>
            <person name="Grigoriev I.V."/>
            <person name="Hibbett D.S."/>
            <person name="Martin F."/>
            <person name="Nordberg H.P."/>
            <person name="Cantor M.N."/>
            <person name="Hua S.X."/>
        </authorList>
    </citation>
    <scope>NUCLEOTIDE SEQUENCE [LARGE SCALE GENOMIC DNA]</scope>
    <source>
        <strain evidence="1 2">441</strain>
    </source>
</reference>
<gene>
    <name evidence="1" type="ORF">PISMIDRAFT_414557</name>
</gene>
<accession>A0A0C9Z524</accession>
<protein>
    <submittedName>
        <fullName evidence="1">Uncharacterized protein</fullName>
    </submittedName>
</protein>
<dbReference type="SUPFAM" id="SSF46689">
    <property type="entry name" value="Homeodomain-like"/>
    <property type="match status" value="1"/>
</dbReference>
<dbReference type="STRING" id="765257.A0A0C9Z524"/>
<name>A0A0C9Z524_9AGAM</name>
<keyword evidence="2" id="KW-1185">Reference proteome</keyword>
<dbReference type="InterPro" id="IPR009057">
    <property type="entry name" value="Homeodomain-like_sf"/>
</dbReference>
<reference evidence="2" key="2">
    <citation type="submission" date="2015-01" db="EMBL/GenBank/DDBJ databases">
        <title>Evolutionary Origins and Diversification of the Mycorrhizal Mutualists.</title>
        <authorList>
            <consortium name="DOE Joint Genome Institute"/>
            <consortium name="Mycorrhizal Genomics Consortium"/>
            <person name="Kohler A."/>
            <person name="Kuo A."/>
            <person name="Nagy L.G."/>
            <person name="Floudas D."/>
            <person name="Copeland A."/>
            <person name="Barry K.W."/>
            <person name="Cichocki N."/>
            <person name="Veneault-Fourrey C."/>
            <person name="LaButti K."/>
            <person name="Lindquist E.A."/>
            <person name="Lipzen A."/>
            <person name="Lundell T."/>
            <person name="Morin E."/>
            <person name="Murat C."/>
            <person name="Riley R."/>
            <person name="Ohm R."/>
            <person name="Sun H."/>
            <person name="Tunlid A."/>
            <person name="Henrissat B."/>
            <person name="Grigoriev I.V."/>
            <person name="Hibbett D.S."/>
            <person name="Martin F."/>
        </authorList>
    </citation>
    <scope>NUCLEOTIDE SEQUENCE [LARGE SCALE GENOMIC DNA]</scope>
    <source>
        <strain evidence="2">441</strain>
    </source>
</reference>
<dbReference type="HOGENOM" id="CLU_2441716_0_0_1"/>
<dbReference type="EMBL" id="KN833718">
    <property type="protein sequence ID" value="KIK24226.1"/>
    <property type="molecule type" value="Genomic_DNA"/>
</dbReference>
<dbReference type="OrthoDB" id="2693013at2759"/>
<dbReference type="AlphaFoldDB" id="A0A0C9Z524"/>
<sequence>MAGKEDVTQALGDSSRSVNRWAKNYEEYGHVERSFVAAILRDLHKLICQNPSLFLDEIGEWLTICHDQPVSTTAVYCDLRVPFFVGTSSR</sequence>